<evidence type="ECO:0000313" key="2">
    <source>
        <dbReference type="EMBL" id="MPC52264.1"/>
    </source>
</evidence>
<protein>
    <submittedName>
        <fullName evidence="2">Uncharacterized protein</fullName>
    </submittedName>
</protein>
<proteinExistence type="predicted"/>
<feature type="transmembrane region" description="Helical" evidence="1">
    <location>
        <begin position="48"/>
        <end position="66"/>
    </location>
</feature>
<keyword evidence="1" id="KW-0472">Membrane</keyword>
<organism evidence="2 3">
    <name type="scientific">Portunus trituberculatus</name>
    <name type="common">Swimming crab</name>
    <name type="synonym">Neptunus trituberculatus</name>
    <dbReference type="NCBI Taxonomy" id="210409"/>
    <lineage>
        <taxon>Eukaryota</taxon>
        <taxon>Metazoa</taxon>
        <taxon>Ecdysozoa</taxon>
        <taxon>Arthropoda</taxon>
        <taxon>Crustacea</taxon>
        <taxon>Multicrustacea</taxon>
        <taxon>Malacostraca</taxon>
        <taxon>Eumalacostraca</taxon>
        <taxon>Eucarida</taxon>
        <taxon>Decapoda</taxon>
        <taxon>Pleocyemata</taxon>
        <taxon>Brachyura</taxon>
        <taxon>Eubrachyura</taxon>
        <taxon>Portunoidea</taxon>
        <taxon>Portunidae</taxon>
        <taxon>Portuninae</taxon>
        <taxon>Portunus</taxon>
    </lineage>
</organism>
<gene>
    <name evidence="2" type="ORF">E2C01_046127</name>
</gene>
<evidence type="ECO:0000256" key="1">
    <source>
        <dbReference type="SAM" id="Phobius"/>
    </source>
</evidence>
<keyword evidence="1" id="KW-0812">Transmembrane</keyword>
<accession>A0A5B7G6S5</accession>
<sequence>MGRGAWGVFVEGTATAANRFLCEALSLTCGGTKEHEKIKEAARNHQETVMVVAVVVVVVVVVLVVVQQAAVASSSRGSVQTNYTERILLG</sequence>
<reference evidence="2 3" key="1">
    <citation type="submission" date="2019-05" db="EMBL/GenBank/DDBJ databases">
        <title>Another draft genome of Portunus trituberculatus and its Hox gene families provides insights of decapod evolution.</title>
        <authorList>
            <person name="Jeong J.-H."/>
            <person name="Song I."/>
            <person name="Kim S."/>
            <person name="Choi T."/>
            <person name="Kim D."/>
            <person name="Ryu S."/>
            <person name="Kim W."/>
        </authorList>
    </citation>
    <scope>NUCLEOTIDE SEQUENCE [LARGE SCALE GENOMIC DNA]</scope>
    <source>
        <tissue evidence="2">Muscle</tissue>
    </source>
</reference>
<dbReference type="AlphaFoldDB" id="A0A5B7G6S5"/>
<comment type="caution">
    <text evidence="2">The sequence shown here is derived from an EMBL/GenBank/DDBJ whole genome shotgun (WGS) entry which is preliminary data.</text>
</comment>
<evidence type="ECO:0000313" key="3">
    <source>
        <dbReference type="Proteomes" id="UP000324222"/>
    </source>
</evidence>
<dbReference type="Proteomes" id="UP000324222">
    <property type="component" value="Unassembled WGS sequence"/>
</dbReference>
<name>A0A5B7G6S5_PORTR</name>
<keyword evidence="3" id="KW-1185">Reference proteome</keyword>
<keyword evidence="1" id="KW-1133">Transmembrane helix</keyword>
<dbReference type="EMBL" id="VSRR010010742">
    <property type="protein sequence ID" value="MPC52264.1"/>
    <property type="molecule type" value="Genomic_DNA"/>
</dbReference>